<dbReference type="InterPro" id="IPR009016">
    <property type="entry name" value="Fe_hydrogenase"/>
</dbReference>
<dbReference type="Gene3D" id="3.30.70.20">
    <property type="match status" value="1"/>
</dbReference>
<dbReference type="InterPro" id="IPR004108">
    <property type="entry name" value="Fe_hydrogenase_lsu_C"/>
</dbReference>
<dbReference type="STRING" id="1833852.B0537_11920"/>
<accession>A0A1S6IY88</accession>
<dbReference type="PROSITE" id="PS51379">
    <property type="entry name" value="4FE4S_FER_2"/>
    <property type="match status" value="2"/>
</dbReference>
<dbReference type="Pfam" id="PF13237">
    <property type="entry name" value="Fer4_10"/>
    <property type="match status" value="1"/>
</dbReference>
<evidence type="ECO:0000259" key="5">
    <source>
        <dbReference type="PROSITE" id="PS51379"/>
    </source>
</evidence>
<keyword evidence="8" id="KW-1185">Reference proteome</keyword>
<dbReference type="Gene3D" id="3.40.950.10">
    <property type="entry name" value="Fe-only Hydrogenase (Larger Subunit), Chain L, domain 3"/>
    <property type="match status" value="1"/>
</dbReference>
<dbReference type="InterPro" id="IPR050340">
    <property type="entry name" value="Cytosolic_Fe-S_CAF"/>
</dbReference>
<keyword evidence="2" id="KW-0479">Metal-binding</keyword>
<keyword evidence="3" id="KW-0408">Iron</keyword>
<evidence type="ECO:0000313" key="8">
    <source>
        <dbReference type="Proteomes" id="UP000189464"/>
    </source>
</evidence>
<dbReference type="GO" id="GO:0046872">
    <property type="term" value="F:metal ion binding"/>
    <property type="evidence" value="ECO:0007669"/>
    <property type="project" value="UniProtKB-KW"/>
</dbReference>
<dbReference type="PROSITE" id="PS00198">
    <property type="entry name" value="4FE4S_FER_1"/>
    <property type="match status" value="1"/>
</dbReference>
<name>A0A1S6IY88_9FIRM</name>
<dbReference type="Pfam" id="PF02906">
    <property type="entry name" value="Fe_hyd_lg_C"/>
    <property type="match status" value="1"/>
</dbReference>
<dbReference type="GO" id="GO:0051539">
    <property type="term" value="F:4 iron, 4 sulfur cluster binding"/>
    <property type="evidence" value="ECO:0007669"/>
    <property type="project" value="UniProtKB-KW"/>
</dbReference>
<gene>
    <name evidence="7" type="ORF">B0537_11920</name>
</gene>
<dbReference type="InterPro" id="IPR007202">
    <property type="entry name" value="4Fe-4S_dom"/>
</dbReference>
<protein>
    <submittedName>
        <fullName evidence="7">Ferredoxin</fullName>
    </submittedName>
</protein>
<dbReference type="Proteomes" id="UP000189464">
    <property type="component" value="Chromosome"/>
</dbReference>
<dbReference type="InterPro" id="IPR017896">
    <property type="entry name" value="4Fe4S_Fe-S-bd"/>
</dbReference>
<feature type="domain" description="4Fe-4S ferredoxin-type" evidence="5">
    <location>
        <begin position="13"/>
        <end position="42"/>
    </location>
</feature>
<keyword evidence="1" id="KW-0004">4Fe-4S</keyword>
<dbReference type="InterPro" id="IPR017900">
    <property type="entry name" value="4Fe4S_Fe_S_CS"/>
</dbReference>
<dbReference type="KEGG" id="dfg:B0537_11920"/>
<organism evidence="7 8">
    <name type="scientific">Desulforamulus ferrireducens</name>
    <dbReference type="NCBI Taxonomy" id="1833852"/>
    <lineage>
        <taxon>Bacteria</taxon>
        <taxon>Bacillati</taxon>
        <taxon>Bacillota</taxon>
        <taxon>Clostridia</taxon>
        <taxon>Eubacteriales</taxon>
        <taxon>Peptococcaceae</taxon>
        <taxon>Desulforamulus</taxon>
    </lineage>
</organism>
<feature type="domain" description="4Fe-4S" evidence="6">
    <location>
        <begin position="365"/>
        <end position="426"/>
    </location>
</feature>
<dbReference type="AlphaFoldDB" id="A0A1S6IY88"/>
<sequence>MTFSFLAGVIPILFIKTDHENCRKCYACVRACPVKTIAIKKGLPEIIEEGCLTCGRCVLACSIGAKVVQDDTTMVQQWIAEGQSVAAIVAPSFPASFAVSGGKMVSALQRLGFSTVQEVAYGAGICAKEYANYYRQNPDKMTISTACPAVVQLVEKHFPSLLPHLAPIDSPMLIQSKIVKSMYPDHKIVFIGPCLAKKHEAADANTAGYVDAVITFRQLNQWFVQENINCQEMPDALWDNPKPELSRTFPISGGLLKSSNIQEDIASMEIIVVEGAGRCIEVLKAVENGEFTPRFLDMLICEGCVMGPGMLSDKCYVVRARQVAEQIDQNQNIADDKLPEIINELTFERVFTPQPLVKRTFSDEEIWQTLKETGKHSQRDLINCSACGYDTCWEKAVACLQGMAEKEMCLPFLLRQVPSLTNSLMDMSNKLMLSMESINFSTLTLKGTTNKMNIKNRQLETLLAETNAIASDTLALANKVLTMVSEYQDSTKGQGENTKISAADMAEIKQIAAQSKLQSENATRVFQDIASVLTRLKEDSDMILEQERAIKVVTNSLEQIVATYDQLLNIGAAMANIGRNYT</sequence>
<evidence type="ECO:0000259" key="6">
    <source>
        <dbReference type="PROSITE" id="PS51656"/>
    </source>
</evidence>
<dbReference type="PROSITE" id="PS51656">
    <property type="entry name" value="4FE4S"/>
    <property type="match status" value="1"/>
</dbReference>
<dbReference type="SUPFAM" id="SSF53920">
    <property type="entry name" value="Fe-only hydrogenase"/>
    <property type="match status" value="1"/>
</dbReference>
<keyword evidence="4" id="KW-0411">Iron-sulfur</keyword>
<feature type="domain" description="4Fe-4S ferredoxin-type" evidence="5">
    <location>
        <begin position="44"/>
        <end position="71"/>
    </location>
</feature>
<dbReference type="PANTHER" id="PTHR11615">
    <property type="entry name" value="NITRATE, FORMATE, IRON DEHYDROGENASE"/>
    <property type="match status" value="1"/>
</dbReference>
<reference evidence="7 8" key="1">
    <citation type="journal article" date="2016" name="Int. J. Syst. Evol. Microbiol.">
        <title>Desulfotomaculum ferrireducens sp. nov., a moderately thermophilic sulfate-reducing and dissimilatory Fe(III)-reducing bacterium isolated from compost.</title>
        <authorList>
            <person name="Yang G."/>
            <person name="Guo J."/>
            <person name="Zhuang L."/>
            <person name="Yuan Y."/>
            <person name="Zhou S."/>
        </authorList>
    </citation>
    <scope>NUCLEOTIDE SEQUENCE [LARGE SCALE GENOMIC DNA]</scope>
    <source>
        <strain evidence="7 8">GSS09</strain>
    </source>
</reference>
<evidence type="ECO:0000256" key="1">
    <source>
        <dbReference type="ARBA" id="ARBA00022485"/>
    </source>
</evidence>
<proteinExistence type="predicted"/>
<evidence type="ECO:0000313" key="7">
    <source>
        <dbReference type="EMBL" id="AQS59721.1"/>
    </source>
</evidence>
<evidence type="ECO:0000256" key="3">
    <source>
        <dbReference type="ARBA" id="ARBA00023004"/>
    </source>
</evidence>
<evidence type="ECO:0000256" key="2">
    <source>
        <dbReference type="ARBA" id="ARBA00022723"/>
    </source>
</evidence>
<evidence type="ECO:0000256" key="4">
    <source>
        <dbReference type="ARBA" id="ARBA00023014"/>
    </source>
</evidence>
<dbReference type="RefSeq" id="WP_077714767.1">
    <property type="nucleotide sequence ID" value="NZ_CP019698.1"/>
</dbReference>
<dbReference type="EMBL" id="CP019698">
    <property type="protein sequence ID" value="AQS59721.1"/>
    <property type="molecule type" value="Genomic_DNA"/>
</dbReference>
<dbReference type="SUPFAM" id="SSF54862">
    <property type="entry name" value="4Fe-4S ferredoxins"/>
    <property type="match status" value="1"/>
</dbReference>
<dbReference type="Gene3D" id="1.10.15.40">
    <property type="entry name" value="Electron transport complex subunit B, putative Fe-S cluster"/>
    <property type="match status" value="1"/>
</dbReference>
<dbReference type="OrthoDB" id="9798098at2"/>